<evidence type="ECO:0000256" key="7">
    <source>
        <dbReference type="ARBA" id="ARBA00022679"/>
    </source>
</evidence>
<feature type="domain" description="Poly(A) polymerase central" evidence="16">
    <location>
        <begin position="222"/>
        <end position="371"/>
    </location>
</feature>
<dbReference type="PANTHER" id="PTHR10682">
    <property type="entry name" value="POLY A POLYMERASE"/>
    <property type="match status" value="1"/>
</dbReference>
<evidence type="ECO:0000256" key="6">
    <source>
        <dbReference type="ARBA" id="ARBA00022664"/>
    </source>
</evidence>
<comment type="similarity">
    <text evidence="4">Belongs to the poly(A) polymerase family.</text>
</comment>
<gene>
    <name evidence="18" type="ORF">CAUJ_LOCUS15465</name>
</gene>
<feature type="domain" description="Poly(A) polymerase RNA-binding" evidence="15">
    <location>
        <begin position="373"/>
        <end position="430"/>
    </location>
</feature>
<feature type="compositionally biased region" description="Polar residues" evidence="14">
    <location>
        <begin position="544"/>
        <end position="566"/>
    </location>
</feature>
<dbReference type="Proteomes" id="UP000835052">
    <property type="component" value="Unassembled WGS sequence"/>
</dbReference>
<evidence type="ECO:0000256" key="8">
    <source>
        <dbReference type="ARBA" id="ARBA00022723"/>
    </source>
</evidence>
<evidence type="ECO:0000256" key="5">
    <source>
        <dbReference type="ARBA" id="ARBA00012388"/>
    </source>
</evidence>
<name>A0A8S1HSV6_9PELO</name>
<dbReference type="EC" id="2.7.7.19" evidence="5"/>
<comment type="cofactor">
    <cofactor evidence="2">
        <name>Mg(2+)</name>
        <dbReference type="ChEBI" id="CHEBI:18420"/>
    </cofactor>
</comment>
<evidence type="ECO:0000256" key="1">
    <source>
        <dbReference type="ARBA" id="ARBA00001936"/>
    </source>
</evidence>
<dbReference type="CDD" id="cd05402">
    <property type="entry name" value="NT_PAP_TUTase"/>
    <property type="match status" value="1"/>
</dbReference>
<dbReference type="GO" id="GO:0031123">
    <property type="term" value="P:RNA 3'-end processing"/>
    <property type="evidence" value="ECO:0007669"/>
    <property type="project" value="InterPro"/>
</dbReference>
<sequence>MVGDPRASSLHDDSDDTPHLGVSQPISIVRPDEKDLRLTSELISCLNSYDLIETHQELETRIEVLRKVNKIVKDWVQKVSEQKFAHLPKEQYADVGGKLFTFGSYRLGVHTRGADIDSLAVAPRHVEKSDFFGLFYDMLKADPNVTDLHSVEDAFVPVIKLMYSNIELDILFARLALKGISDDQELTDDMLLKNLDVTSIRSLNGCRVADQILRLVPRQKEFSLTLRAIKLWAKNHGIYSNKLGFLGGVSWAILVARTCQLYPNATASRLVLKFFFIFSSWTWPHPVLLKNMETERPDISNLLDMVWDPRTKPGDRYHLMPILTPAFPEQNSTFNVTNSTRTILVNELKEGLEICKEISDHGASWTRLFEEVNFFSRYKHFISLLCAAPTEEEHLIYSGFVESKIRHLVGSFERNQCINIAHINPRQYKPIPTAQFDLGYESPVCTLWFLGLEFDKASVKNLDLTTEIANFQKTLANHSATMKNYTENMKVELTYVRRTELYHWLPKAELRRGRTAVRRSQVTSSTSTNGTPARTAANGVARTRTLSNASPSASQENLPGTSAEVPSTSAASSSTSGGLSRVDSMSHEAALETAMAIENTDAALIEALSQADADEEAKSSTVPLAAEPDSSEVPSSPDGAAHQSARKHAASEWVETSQDENLDDLTDGPTTKPDRLCRSGHSHGWQLMENGRLNFEFKFSSENLFRATLIHADTYCVPFVIIHA</sequence>
<evidence type="ECO:0000256" key="2">
    <source>
        <dbReference type="ARBA" id="ARBA00001946"/>
    </source>
</evidence>
<dbReference type="InterPro" id="IPR048840">
    <property type="entry name" value="PolA_pol_NTPase"/>
</dbReference>
<dbReference type="Gene3D" id="1.10.1410.10">
    <property type="match status" value="1"/>
</dbReference>
<dbReference type="Pfam" id="PF04926">
    <property type="entry name" value="PAP_RNA-bind"/>
    <property type="match status" value="2"/>
</dbReference>
<feature type="region of interest" description="Disordered" evidence="14">
    <location>
        <begin position="1"/>
        <end position="25"/>
    </location>
</feature>
<dbReference type="InterPro" id="IPR007012">
    <property type="entry name" value="PolA_pol_cen_dom"/>
</dbReference>
<dbReference type="EMBL" id="CAJGYM010000183">
    <property type="protein sequence ID" value="CAD6199563.1"/>
    <property type="molecule type" value="Genomic_DNA"/>
</dbReference>
<dbReference type="Pfam" id="PF04928">
    <property type="entry name" value="PAP_central"/>
    <property type="match status" value="1"/>
</dbReference>
<keyword evidence="7" id="KW-0808">Transferase</keyword>
<evidence type="ECO:0000259" key="16">
    <source>
        <dbReference type="Pfam" id="PF04928"/>
    </source>
</evidence>
<dbReference type="AlphaFoldDB" id="A0A8S1HSV6"/>
<dbReference type="PANTHER" id="PTHR10682:SF10">
    <property type="entry name" value="POLYNUCLEOTIDE ADENYLYLTRANSFERASE"/>
    <property type="match status" value="1"/>
</dbReference>
<dbReference type="GO" id="GO:1990817">
    <property type="term" value="F:poly(A) RNA polymerase activity"/>
    <property type="evidence" value="ECO:0007669"/>
    <property type="project" value="UniProtKB-EC"/>
</dbReference>
<dbReference type="OrthoDB" id="412748at2759"/>
<comment type="catalytic activity">
    <reaction evidence="13">
        <text>RNA(n) + ATP = RNA(n)-3'-adenine ribonucleotide + diphosphate</text>
        <dbReference type="Rhea" id="RHEA:11332"/>
        <dbReference type="Rhea" id="RHEA-COMP:14527"/>
        <dbReference type="Rhea" id="RHEA-COMP:17347"/>
        <dbReference type="ChEBI" id="CHEBI:30616"/>
        <dbReference type="ChEBI" id="CHEBI:33019"/>
        <dbReference type="ChEBI" id="CHEBI:140395"/>
        <dbReference type="ChEBI" id="CHEBI:173115"/>
        <dbReference type="EC" id="2.7.7.19"/>
    </reaction>
</comment>
<evidence type="ECO:0000256" key="10">
    <source>
        <dbReference type="ARBA" id="ARBA00022840"/>
    </source>
</evidence>
<feature type="region of interest" description="Disordered" evidence="14">
    <location>
        <begin position="513"/>
        <end position="585"/>
    </location>
</feature>
<dbReference type="FunFam" id="1.10.1410.10:FF:000001">
    <property type="entry name" value="Putative poly(A) polymerase gamma"/>
    <property type="match status" value="1"/>
</dbReference>
<accession>A0A8S1HSV6</accession>
<keyword evidence="8" id="KW-0479">Metal-binding</keyword>
<evidence type="ECO:0000256" key="12">
    <source>
        <dbReference type="ARBA" id="ARBA00023242"/>
    </source>
</evidence>
<evidence type="ECO:0000256" key="4">
    <source>
        <dbReference type="ARBA" id="ARBA00010912"/>
    </source>
</evidence>
<evidence type="ECO:0000256" key="13">
    <source>
        <dbReference type="ARBA" id="ARBA00048830"/>
    </source>
</evidence>
<dbReference type="SUPFAM" id="SSF81631">
    <property type="entry name" value="PAP/OAS1 substrate-binding domain"/>
    <property type="match status" value="1"/>
</dbReference>
<feature type="compositionally biased region" description="Low complexity" evidence="14">
    <location>
        <begin position="518"/>
        <end position="528"/>
    </location>
</feature>
<proteinExistence type="inferred from homology"/>
<feature type="compositionally biased region" description="Low complexity" evidence="14">
    <location>
        <begin position="567"/>
        <end position="578"/>
    </location>
</feature>
<dbReference type="GO" id="GO:0046872">
    <property type="term" value="F:metal ion binding"/>
    <property type="evidence" value="ECO:0007669"/>
    <property type="project" value="UniProtKB-KW"/>
</dbReference>
<feature type="compositionally biased region" description="Basic and acidic residues" evidence="14">
    <location>
        <begin position="9"/>
        <end position="18"/>
    </location>
</feature>
<comment type="cofactor">
    <cofactor evidence="1">
        <name>Mn(2+)</name>
        <dbReference type="ChEBI" id="CHEBI:29035"/>
    </cofactor>
</comment>
<evidence type="ECO:0000259" key="15">
    <source>
        <dbReference type="Pfam" id="PF04926"/>
    </source>
</evidence>
<dbReference type="GO" id="GO:0006397">
    <property type="term" value="P:mRNA processing"/>
    <property type="evidence" value="ECO:0007669"/>
    <property type="project" value="UniProtKB-KW"/>
</dbReference>
<keyword evidence="9" id="KW-0547">Nucleotide-binding</keyword>
<keyword evidence="10" id="KW-0067">ATP-binding</keyword>
<feature type="compositionally biased region" description="Low complexity" evidence="14">
    <location>
        <begin position="627"/>
        <end position="638"/>
    </location>
</feature>
<dbReference type="InterPro" id="IPR011068">
    <property type="entry name" value="NuclTrfase_I-like_C"/>
</dbReference>
<evidence type="ECO:0000256" key="3">
    <source>
        <dbReference type="ARBA" id="ARBA00004123"/>
    </source>
</evidence>
<organism evidence="18 19">
    <name type="scientific">Caenorhabditis auriculariae</name>
    <dbReference type="NCBI Taxonomy" id="2777116"/>
    <lineage>
        <taxon>Eukaryota</taxon>
        <taxon>Metazoa</taxon>
        <taxon>Ecdysozoa</taxon>
        <taxon>Nematoda</taxon>
        <taxon>Chromadorea</taxon>
        <taxon>Rhabditida</taxon>
        <taxon>Rhabditina</taxon>
        <taxon>Rhabditomorpha</taxon>
        <taxon>Rhabditoidea</taxon>
        <taxon>Rhabditidae</taxon>
        <taxon>Peloderinae</taxon>
        <taxon>Caenorhabditis</taxon>
    </lineage>
</organism>
<feature type="domain" description="Poly(A) polymerase RNA-binding" evidence="15">
    <location>
        <begin position="442"/>
        <end position="506"/>
    </location>
</feature>
<keyword evidence="11" id="KW-0460">Magnesium</keyword>
<dbReference type="GO" id="GO:0005634">
    <property type="term" value="C:nucleus"/>
    <property type="evidence" value="ECO:0007669"/>
    <property type="project" value="UniProtKB-SubCell"/>
</dbReference>
<comment type="subcellular location">
    <subcellularLocation>
        <location evidence="3">Nucleus</location>
    </subcellularLocation>
</comment>
<dbReference type="GO" id="GO:0003723">
    <property type="term" value="F:RNA binding"/>
    <property type="evidence" value="ECO:0007669"/>
    <property type="project" value="InterPro"/>
</dbReference>
<keyword evidence="6" id="KW-0507">mRNA processing</keyword>
<evidence type="ECO:0000259" key="17">
    <source>
        <dbReference type="Pfam" id="PF20750"/>
    </source>
</evidence>
<comment type="caution">
    <text evidence="18">The sequence shown here is derived from an EMBL/GenBank/DDBJ whole genome shotgun (WGS) entry which is preliminary data.</text>
</comment>
<dbReference type="SUPFAM" id="SSF55003">
    <property type="entry name" value="PAP/Archaeal CCA-adding enzyme, C-terminal domain"/>
    <property type="match status" value="1"/>
</dbReference>
<dbReference type="GO" id="GO:0005524">
    <property type="term" value="F:ATP binding"/>
    <property type="evidence" value="ECO:0007669"/>
    <property type="project" value="UniProtKB-KW"/>
</dbReference>
<dbReference type="FunFam" id="3.30.460.10:FF:000002">
    <property type="entry name" value="Poly(A) polymerase alpha, putative"/>
    <property type="match status" value="1"/>
</dbReference>
<feature type="compositionally biased region" description="Acidic residues" evidence="14">
    <location>
        <begin position="657"/>
        <end position="666"/>
    </location>
</feature>
<dbReference type="InterPro" id="IPR043519">
    <property type="entry name" value="NT_sf"/>
</dbReference>
<evidence type="ECO:0000313" key="19">
    <source>
        <dbReference type="Proteomes" id="UP000835052"/>
    </source>
</evidence>
<reference evidence="18" key="1">
    <citation type="submission" date="2020-10" db="EMBL/GenBank/DDBJ databases">
        <authorList>
            <person name="Kikuchi T."/>
        </authorList>
    </citation>
    <scope>NUCLEOTIDE SEQUENCE</scope>
    <source>
        <strain evidence="18">NKZ352</strain>
    </source>
</reference>
<dbReference type="Gene3D" id="3.30.460.10">
    <property type="entry name" value="Beta Polymerase, domain 2"/>
    <property type="match status" value="1"/>
</dbReference>
<protein>
    <recommendedName>
        <fullName evidence="5">polynucleotide adenylyltransferase</fullName>
        <ecNumber evidence="5">2.7.7.19</ecNumber>
    </recommendedName>
</protein>
<keyword evidence="19" id="KW-1185">Reference proteome</keyword>
<evidence type="ECO:0000256" key="11">
    <source>
        <dbReference type="ARBA" id="ARBA00022842"/>
    </source>
</evidence>
<evidence type="ECO:0000256" key="9">
    <source>
        <dbReference type="ARBA" id="ARBA00022741"/>
    </source>
</evidence>
<dbReference type="SUPFAM" id="SSF81301">
    <property type="entry name" value="Nucleotidyltransferase"/>
    <property type="match status" value="1"/>
</dbReference>
<dbReference type="InterPro" id="IPR007010">
    <property type="entry name" value="PolA_pol_RNA-bd_dom"/>
</dbReference>
<dbReference type="Gene3D" id="3.30.70.590">
    <property type="entry name" value="Poly(A) polymerase predicted RNA binding domain"/>
    <property type="match status" value="1"/>
</dbReference>
<keyword evidence="12" id="KW-0539">Nucleus</keyword>
<feature type="region of interest" description="Disordered" evidence="14">
    <location>
        <begin position="610"/>
        <end position="677"/>
    </location>
</feature>
<evidence type="ECO:0000313" key="18">
    <source>
        <dbReference type="EMBL" id="CAD6199563.1"/>
    </source>
</evidence>
<evidence type="ECO:0000256" key="14">
    <source>
        <dbReference type="SAM" id="MobiDB-lite"/>
    </source>
</evidence>
<feature type="domain" description="Poly(A) polymerase nucleotidyltransferase" evidence="17">
    <location>
        <begin position="21"/>
        <end position="216"/>
    </location>
</feature>
<dbReference type="Pfam" id="PF20750">
    <property type="entry name" value="PAP_NTPase"/>
    <property type="match status" value="1"/>
</dbReference>